<feature type="region of interest" description="Disordered" evidence="1">
    <location>
        <begin position="1"/>
        <end position="45"/>
    </location>
</feature>
<protein>
    <submittedName>
        <fullName evidence="2">Uncharacterized protein</fullName>
    </submittedName>
</protein>
<keyword evidence="3" id="KW-1185">Reference proteome</keyword>
<accession>A0A7M5XHG4</accession>
<organism evidence="2 3">
    <name type="scientific">Clytia hemisphaerica</name>
    <dbReference type="NCBI Taxonomy" id="252671"/>
    <lineage>
        <taxon>Eukaryota</taxon>
        <taxon>Metazoa</taxon>
        <taxon>Cnidaria</taxon>
        <taxon>Hydrozoa</taxon>
        <taxon>Hydroidolina</taxon>
        <taxon>Leptothecata</taxon>
        <taxon>Obeliida</taxon>
        <taxon>Clytiidae</taxon>
        <taxon>Clytia</taxon>
    </lineage>
</organism>
<dbReference type="PANTHER" id="PTHR31912">
    <property type="entry name" value="IP13529P"/>
    <property type="match status" value="1"/>
</dbReference>
<dbReference type="PANTHER" id="PTHR31912:SF34">
    <property type="entry name" value="NOTOCHORD-RELATED PROTEIN"/>
    <property type="match status" value="1"/>
</dbReference>
<dbReference type="EnsemblMetazoa" id="CLYHEMT023364.1">
    <property type="protein sequence ID" value="CLYHEMP023364.1"/>
    <property type="gene ID" value="CLYHEMG023364"/>
</dbReference>
<evidence type="ECO:0000256" key="1">
    <source>
        <dbReference type="SAM" id="MobiDB-lite"/>
    </source>
</evidence>
<feature type="compositionally biased region" description="Acidic residues" evidence="1">
    <location>
        <begin position="1"/>
        <end position="10"/>
    </location>
</feature>
<dbReference type="AlphaFoldDB" id="A0A7M5XHG4"/>
<sequence length="779" mass="89904">EEQAETSSEDTEQRDNIDNLYEEGDHADDGDDDDDDDDDDDEELEKEDNIQQLMDLQTRKLILLLKSHKIPQHVIDSTITTTSSLLDTTINFCMGLVKKETDKNIYQTIFDKSCEISNPFSGLNTKYLQDKYLDEVIRLKPVEVSLGKSFRYKRKRNGEKILQEKEDTFAYISVLETLAEMLSHDDIAKLLLKPVVKKTAEGVYYDVQDGGFLANKEAEQNNHPYFYILVFQDGLEMCNPLGNRKGKHNLVKFYWTLLNFPPRLRSKLSAIRMFSSVNKTLLSEYGFDAVLKPFFDEMKALLDGVEFIIKGEPTKCFGRVILCLGDTEGQHQISGFKVGVGFSLRKCRFCFATVEDVRGNLDRDSFRERNLTSHLRQCKALQDAPSQRIRDEISTTLGINYLSCLHNLPDFDVTKQFPHDIMHVLLESIVPYECQLALSALMDQGLFNLDEFNAQLDKFTFTQSDMRSKPEGLKASVFVTGERKLKYSAENSRIFLKVLPFLLEQFVHEDDPFLLFLLELCSIVCIAYSPVINDGLIICLEELVAEHYENFNQLFPEFHLIPKHHYLLEIPRHAFQFGPPVRWSCMRFEALHKRFKSFAPVASFQNLPMSLANRYVRYEAMLQDGPEHPILSSSRIDGPGIKLDDYKVNFLRQSYPALPRCESIFSLKWLTFYGNNFTVDKSIVAVGAENLSHLPIFGKLRKILLCKETIFFLIDELKTSHFDTKFIGYSVVETNEQSIWSVDQLLDYNAYQIVKTMYKKKLIVPLKYDLSTIIEEHLK</sequence>
<reference evidence="2" key="1">
    <citation type="submission" date="2021-01" db="UniProtKB">
        <authorList>
            <consortium name="EnsemblMetazoa"/>
        </authorList>
    </citation>
    <scope>IDENTIFICATION</scope>
</reference>
<proteinExistence type="predicted"/>
<name>A0A7M5XHG4_9CNID</name>
<feature type="compositionally biased region" description="Acidic residues" evidence="1">
    <location>
        <begin position="20"/>
        <end position="45"/>
    </location>
</feature>
<evidence type="ECO:0000313" key="2">
    <source>
        <dbReference type="EnsemblMetazoa" id="CLYHEMP023364.1"/>
    </source>
</evidence>
<dbReference type="OrthoDB" id="5985727at2759"/>
<dbReference type="Proteomes" id="UP000594262">
    <property type="component" value="Unplaced"/>
</dbReference>
<evidence type="ECO:0000313" key="3">
    <source>
        <dbReference type="Proteomes" id="UP000594262"/>
    </source>
</evidence>